<dbReference type="Gene3D" id="3.40.50.720">
    <property type="entry name" value="NAD(P)-binding Rossmann-like Domain"/>
    <property type="match status" value="1"/>
</dbReference>
<reference evidence="4 5" key="1">
    <citation type="submission" date="2019-03" db="EMBL/GenBank/DDBJ databases">
        <title>Sequencing 23 genomes of Wallemia ichthyophaga.</title>
        <authorList>
            <person name="Gostincar C."/>
        </authorList>
    </citation>
    <scope>NUCLEOTIDE SEQUENCE [LARGE SCALE GENOMIC DNA]</scope>
    <source>
        <strain evidence="4 5">EXF-5753</strain>
    </source>
</reference>
<dbReference type="GO" id="GO:0006694">
    <property type="term" value="P:steroid biosynthetic process"/>
    <property type="evidence" value="ECO:0007669"/>
    <property type="project" value="InterPro"/>
</dbReference>
<organism evidence="4 5">
    <name type="scientific">Wallemia hederae</name>
    <dbReference type="NCBI Taxonomy" id="1540922"/>
    <lineage>
        <taxon>Eukaryota</taxon>
        <taxon>Fungi</taxon>
        <taxon>Dikarya</taxon>
        <taxon>Basidiomycota</taxon>
        <taxon>Wallemiomycotina</taxon>
        <taxon>Wallemiomycetes</taxon>
        <taxon>Wallemiales</taxon>
        <taxon>Wallemiaceae</taxon>
        <taxon>Wallemia</taxon>
    </lineage>
</organism>
<dbReference type="Pfam" id="PF01073">
    <property type="entry name" value="3Beta_HSD"/>
    <property type="match status" value="1"/>
</dbReference>
<dbReference type="OrthoDB" id="2735536at2759"/>
<protein>
    <recommendedName>
        <fullName evidence="3">3-beta hydroxysteroid dehydrogenase/isomerase domain-containing protein</fullName>
    </recommendedName>
</protein>
<dbReference type="InterPro" id="IPR002225">
    <property type="entry name" value="3Beta_OHSteriod_DH/Estase"/>
</dbReference>
<dbReference type="CDD" id="cd05227">
    <property type="entry name" value="AR_SDR_e"/>
    <property type="match status" value="1"/>
</dbReference>
<dbReference type="PANTHER" id="PTHR10366:SF564">
    <property type="entry name" value="STEROL-4-ALPHA-CARBOXYLATE 3-DEHYDROGENASE, DECARBOXYLATING"/>
    <property type="match status" value="1"/>
</dbReference>
<proteinExistence type="inferred from homology"/>
<evidence type="ECO:0000259" key="3">
    <source>
        <dbReference type="Pfam" id="PF01073"/>
    </source>
</evidence>
<evidence type="ECO:0000313" key="5">
    <source>
        <dbReference type="Proteomes" id="UP000310189"/>
    </source>
</evidence>
<evidence type="ECO:0000256" key="2">
    <source>
        <dbReference type="ARBA" id="ARBA00023445"/>
    </source>
</evidence>
<sequence length="341" mass="37410">MPLIKSGRVLVTGASGFLAVEIVQQLLDAGFTVRGTVRAASKGDYLVQLFNNPNFSYVIVEDSVASEAFTEAVRDCDGIMHTASPFHFNANHPDKLIKPAVEGTLNLLRAAHGSDTVKRVVVTSSIAAILEPTPTPVVFDETHWNEHSIREVHDKAEQATQSDMYRASKSMAEKAAWAFMREQHPLFDLACVNPSIIFGPPKQQITSPANLNTSTAMFYDFINGKTKSLSAPAGNYVDVRDVAMTHILALSIEEAGGERFLCNSDKGGFTWQEVADILHARLPEHDAVKKHVPMGERASASVQQMGFSNAKAKHLLKQTFTPFEDSVVDTFHALCELEKAW</sequence>
<dbReference type="Proteomes" id="UP000310189">
    <property type="component" value="Unassembled WGS sequence"/>
</dbReference>
<evidence type="ECO:0000256" key="1">
    <source>
        <dbReference type="ARBA" id="ARBA00023002"/>
    </source>
</evidence>
<dbReference type="SUPFAM" id="SSF51735">
    <property type="entry name" value="NAD(P)-binding Rossmann-fold domains"/>
    <property type="match status" value="1"/>
</dbReference>
<dbReference type="AlphaFoldDB" id="A0A4T0FI01"/>
<dbReference type="EMBL" id="SPNW01000064">
    <property type="protein sequence ID" value="TIA87115.1"/>
    <property type="molecule type" value="Genomic_DNA"/>
</dbReference>
<feature type="domain" description="3-beta hydroxysteroid dehydrogenase/isomerase" evidence="3">
    <location>
        <begin position="10"/>
        <end position="250"/>
    </location>
</feature>
<dbReference type="InterPro" id="IPR050425">
    <property type="entry name" value="NAD(P)_dehydrat-like"/>
</dbReference>
<keyword evidence="5" id="KW-1185">Reference proteome</keyword>
<name>A0A4T0FI01_9BASI</name>
<accession>A0A4T0FI01</accession>
<comment type="similarity">
    <text evidence="2">Belongs to the NAD(P)-dependent epimerase/dehydratase family. Dihydroflavonol-4-reductase subfamily.</text>
</comment>
<keyword evidence="1" id="KW-0560">Oxidoreductase</keyword>
<dbReference type="PANTHER" id="PTHR10366">
    <property type="entry name" value="NAD DEPENDENT EPIMERASE/DEHYDRATASE"/>
    <property type="match status" value="1"/>
</dbReference>
<dbReference type="InterPro" id="IPR036291">
    <property type="entry name" value="NAD(P)-bd_dom_sf"/>
</dbReference>
<evidence type="ECO:0000313" key="4">
    <source>
        <dbReference type="EMBL" id="TIA87115.1"/>
    </source>
</evidence>
<gene>
    <name evidence="4" type="ORF">E3P99_03387</name>
</gene>
<dbReference type="GO" id="GO:0016616">
    <property type="term" value="F:oxidoreductase activity, acting on the CH-OH group of donors, NAD or NADP as acceptor"/>
    <property type="evidence" value="ECO:0007669"/>
    <property type="project" value="InterPro"/>
</dbReference>
<comment type="caution">
    <text evidence="4">The sequence shown here is derived from an EMBL/GenBank/DDBJ whole genome shotgun (WGS) entry which is preliminary data.</text>
</comment>